<dbReference type="SUPFAM" id="SSF102645">
    <property type="entry name" value="CoaB-like"/>
    <property type="match status" value="1"/>
</dbReference>
<feature type="domain" description="DNA/pantothenate metabolism flavoprotein C-terminal" evidence="1">
    <location>
        <begin position="1"/>
        <end position="38"/>
    </location>
</feature>
<dbReference type="EMBL" id="BARS01017215">
    <property type="protein sequence ID" value="GAF95482.1"/>
    <property type="molecule type" value="Genomic_DNA"/>
</dbReference>
<proteinExistence type="predicted"/>
<dbReference type="AlphaFoldDB" id="X0U550"/>
<comment type="caution">
    <text evidence="2">The sequence shown here is derived from an EMBL/GenBank/DDBJ whole genome shotgun (WGS) entry which is preliminary data.</text>
</comment>
<organism evidence="2">
    <name type="scientific">marine sediment metagenome</name>
    <dbReference type="NCBI Taxonomy" id="412755"/>
    <lineage>
        <taxon>unclassified sequences</taxon>
        <taxon>metagenomes</taxon>
        <taxon>ecological metagenomes</taxon>
    </lineage>
</organism>
<sequence>FGVDTNRVVLIDRSGKAESLFLLTKSEVADKILDRVVDLLPKVKAKR</sequence>
<evidence type="ECO:0000259" key="1">
    <source>
        <dbReference type="Pfam" id="PF04127"/>
    </source>
</evidence>
<dbReference type="InterPro" id="IPR007085">
    <property type="entry name" value="DNA/pantothenate-metab_flavo_C"/>
</dbReference>
<feature type="non-terminal residue" evidence="2">
    <location>
        <position position="1"/>
    </location>
</feature>
<gene>
    <name evidence="2" type="ORF">S01H1_28195</name>
</gene>
<reference evidence="2" key="1">
    <citation type="journal article" date="2014" name="Front. Microbiol.">
        <title>High frequency of phylogenetically diverse reductive dehalogenase-homologous genes in deep subseafloor sedimentary metagenomes.</title>
        <authorList>
            <person name="Kawai M."/>
            <person name="Futagami T."/>
            <person name="Toyoda A."/>
            <person name="Takaki Y."/>
            <person name="Nishi S."/>
            <person name="Hori S."/>
            <person name="Arai W."/>
            <person name="Tsubouchi T."/>
            <person name="Morono Y."/>
            <person name="Uchiyama I."/>
            <person name="Ito T."/>
            <person name="Fujiyama A."/>
            <person name="Inagaki F."/>
            <person name="Takami H."/>
        </authorList>
    </citation>
    <scope>NUCLEOTIDE SEQUENCE</scope>
    <source>
        <strain evidence="2">Expedition CK06-06</strain>
    </source>
</reference>
<name>X0U550_9ZZZZ</name>
<evidence type="ECO:0000313" key="2">
    <source>
        <dbReference type="EMBL" id="GAF95482.1"/>
    </source>
</evidence>
<accession>X0U550</accession>
<dbReference type="Pfam" id="PF04127">
    <property type="entry name" value="DFP"/>
    <property type="match status" value="1"/>
</dbReference>
<dbReference type="InterPro" id="IPR035929">
    <property type="entry name" value="CoaB-like_sf"/>
</dbReference>
<protein>
    <recommendedName>
        <fullName evidence="1">DNA/pantothenate metabolism flavoprotein C-terminal domain-containing protein</fullName>
    </recommendedName>
</protein>